<gene>
    <name evidence="5" type="ORF">ET464_04870</name>
</gene>
<dbReference type="Pfam" id="PF00106">
    <property type="entry name" value="adh_short"/>
    <property type="match status" value="1"/>
</dbReference>
<evidence type="ECO:0000256" key="3">
    <source>
        <dbReference type="RuleBase" id="RU000363"/>
    </source>
</evidence>
<dbReference type="OrthoDB" id="9775296at2"/>
<keyword evidence="6" id="KW-1185">Reference proteome</keyword>
<dbReference type="GO" id="GO:0016491">
    <property type="term" value="F:oxidoreductase activity"/>
    <property type="evidence" value="ECO:0007669"/>
    <property type="project" value="UniProtKB-KW"/>
</dbReference>
<dbReference type="SMART" id="SM00822">
    <property type="entry name" value="PKS_KR"/>
    <property type="match status" value="1"/>
</dbReference>
<dbReference type="KEGG" id="pprt:ET464_04870"/>
<protein>
    <submittedName>
        <fullName evidence="5">SDR family NAD(P)-dependent oxidoreductase</fullName>
    </submittedName>
</protein>
<accession>A0A4P6ESE7</accession>
<dbReference type="PRINTS" id="PR00080">
    <property type="entry name" value="SDRFAMILY"/>
</dbReference>
<name>A0A4P6ESE7_9BACL</name>
<dbReference type="InterPro" id="IPR057326">
    <property type="entry name" value="KR_dom"/>
</dbReference>
<dbReference type="RefSeq" id="WP_129438734.1">
    <property type="nucleotide sequence ID" value="NZ_CP035492.1"/>
</dbReference>
<dbReference type="NCBIfam" id="NF004826">
    <property type="entry name" value="PRK06182.1"/>
    <property type="match status" value="1"/>
</dbReference>
<dbReference type="AlphaFoldDB" id="A0A4P6ESE7"/>
<proteinExistence type="inferred from homology"/>
<dbReference type="InterPro" id="IPR036291">
    <property type="entry name" value="NAD(P)-bd_dom_sf"/>
</dbReference>
<dbReference type="InterPro" id="IPR002347">
    <property type="entry name" value="SDR_fam"/>
</dbReference>
<keyword evidence="2" id="KW-0560">Oxidoreductase</keyword>
<evidence type="ECO:0000313" key="6">
    <source>
        <dbReference type="Proteomes" id="UP000293568"/>
    </source>
</evidence>
<evidence type="ECO:0000313" key="5">
    <source>
        <dbReference type="EMBL" id="QAY65814.1"/>
    </source>
</evidence>
<dbReference type="PANTHER" id="PTHR44169:SF6">
    <property type="entry name" value="NADPH-DEPENDENT 1-ACYLDIHYDROXYACETONE PHOSPHATE REDUCTASE"/>
    <property type="match status" value="1"/>
</dbReference>
<dbReference type="PRINTS" id="PR00081">
    <property type="entry name" value="GDHRDH"/>
</dbReference>
<evidence type="ECO:0000256" key="2">
    <source>
        <dbReference type="ARBA" id="ARBA00023002"/>
    </source>
</evidence>
<dbReference type="SUPFAM" id="SSF51735">
    <property type="entry name" value="NAD(P)-binding Rossmann-fold domains"/>
    <property type="match status" value="1"/>
</dbReference>
<dbReference type="CDD" id="cd05374">
    <property type="entry name" value="17beta-HSD-like_SDR_c"/>
    <property type="match status" value="1"/>
</dbReference>
<dbReference type="EMBL" id="CP035492">
    <property type="protein sequence ID" value="QAY65814.1"/>
    <property type="molecule type" value="Genomic_DNA"/>
</dbReference>
<dbReference type="InterPro" id="IPR020904">
    <property type="entry name" value="Sc_DH/Rdtase_CS"/>
</dbReference>
<reference evidence="5 6" key="1">
    <citation type="submission" date="2019-01" db="EMBL/GenBank/DDBJ databases">
        <title>Genome sequencing of strain FW100M-2.</title>
        <authorList>
            <person name="Heo J."/>
            <person name="Kim S.-J."/>
            <person name="Kim J.-S."/>
            <person name="Hong S.-B."/>
            <person name="Kwon S.-W."/>
        </authorList>
    </citation>
    <scope>NUCLEOTIDE SEQUENCE [LARGE SCALE GENOMIC DNA]</scope>
    <source>
        <strain evidence="5 6">FW100M-2</strain>
    </source>
</reference>
<dbReference type="Proteomes" id="UP000293568">
    <property type="component" value="Chromosome"/>
</dbReference>
<organism evidence="5 6">
    <name type="scientific">Paenibacillus protaetiae</name>
    <dbReference type="NCBI Taxonomy" id="2509456"/>
    <lineage>
        <taxon>Bacteria</taxon>
        <taxon>Bacillati</taxon>
        <taxon>Bacillota</taxon>
        <taxon>Bacilli</taxon>
        <taxon>Bacillales</taxon>
        <taxon>Paenibacillaceae</taxon>
        <taxon>Paenibacillus</taxon>
    </lineage>
</organism>
<sequence>MTPKKVALITGGSAGIGRASAILFKQNGYEVYAGARRTGQMADLADMGIHVISLDVTDRAANRAAVDRILEEQGRIDVLINSAGYGSFGAAEDVPLDEAKRQLDVNLFGAADLTQLILPAMRRQRAGRIINISSTGGRMYLPLGAWYVASKHALEAYTDSLRLEVKSFGIHPIIIEPGGTATEWQQVTNDRLLASTPQESVYRPLAERFASISQGGFMTAEQVARVIYKSAVAAKPKHRYVPGVGNRALMFVIKHASTPLIDRLMGQLMNRMSKA</sequence>
<evidence type="ECO:0000256" key="1">
    <source>
        <dbReference type="ARBA" id="ARBA00006484"/>
    </source>
</evidence>
<dbReference type="PANTHER" id="PTHR44169">
    <property type="entry name" value="NADPH-DEPENDENT 1-ACYLDIHYDROXYACETONE PHOSPHATE REDUCTASE"/>
    <property type="match status" value="1"/>
</dbReference>
<evidence type="ECO:0000259" key="4">
    <source>
        <dbReference type="SMART" id="SM00822"/>
    </source>
</evidence>
<comment type="similarity">
    <text evidence="1 3">Belongs to the short-chain dehydrogenases/reductases (SDR) family.</text>
</comment>
<dbReference type="Gene3D" id="3.40.50.720">
    <property type="entry name" value="NAD(P)-binding Rossmann-like Domain"/>
    <property type="match status" value="1"/>
</dbReference>
<dbReference type="PROSITE" id="PS00061">
    <property type="entry name" value="ADH_SHORT"/>
    <property type="match status" value="1"/>
</dbReference>
<feature type="domain" description="Ketoreductase" evidence="4">
    <location>
        <begin position="5"/>
        <end position="177"/>
    </location>
</feature>